<dbReference type="CDD" id="cd00431">
    <property type="entry name" value="cysteine_hydrolases"/>
    <property type="match status" value="1"/>
</dbReference>
<organism evidence="4 5">
    <name type="scientific">Oikopleura dioica</name>
    <name type="common">Tunicate</name>
    <dbReference type="NCBI Taxonomy" id="34765"/>
    <lineage>
        <taxon>Eukaryota</taxon>
        <taxon>Metazoa</taxon>
        <taxon>Chordata</taxon>
        <taxon>Tunicata</taxon>
        <taxon>Appendicularia</taxon>
        <taxon>Copelata</taxon>
        <taxon>Oikopleuridae</taxon>
        <taxon>Oikopleura</taxon>
    </lineage>
</organism>
<proteinExistence type="inferred from homology"/>
<evidence type="ECO:0000313" key="4">
    <source>
        <dbReference type="EMBL" id="CAG5111139.1"/>
    </source>
</evidence>
<dbReference type="InterPro" id="IPR050272">
    <property type="entry name" value="Isochorismatase-like_hydrls"/>
</dbReference>
<feature type="domain" description="Isochorismatase-like" evidence="3">
    <location>
        <begin position="11"/>
        <end position="166"/>
    </location>
</feature>
<dbReference type="PANTHER" id="PTHR43540:SF1">
    <property type="entry name" value="ISOCHORISMATASE HYDROLASE"/>
    <property type="match status" value="1"/>
</dbReference>
<gene>
    <name evidence="4" type="ORF">OKIOD_LOCUS14238</name>
</gene>
<dbReference type="EMBL" id="OU015567">
    <property type="protein sequence ID" value="CAG5111139.1"/>
    <property type="molecule type" value="Genomic_DNA"/>
</dbReference>
<protein>
    <submittedName>
        <fullName evidence="4">Oidioi.mRNA.OKI2018_I69.chr2.g5473.t1.cds</fullName>
    </submittedName>
</protein>
<sequence>MNSEIYKPGETAIVVVDVQAPFYSGFPGIPESFPDFPDSIRRFLSAAREKGFRICHLNQESLSGKDKWLDNWYRKNGNDWSCDIVAGNIEEFAAPAAGEPIFVKHDFDGFSCPQFPAYLERHGIKSLIIVGLLATICVHYTAISAYMRGFPTAIIDECVADRSKEKFEALKTLTGHLFDFVKLDEFLSVQT</sequence>
<accession>A0ABN7T4R5</accession>
<dbReference type="PANTHER" id="PTHR43540">
    <property type="entry name" value="PEROXYUREIDOACRYLATE/UREIDOACRYLATE AMIDOHYDROLASE-RELATED"/>
    <property type="match status" value="1"/>
</dbReference>
<evidence type="ECO:0000256" key="1">
    <source>
        <dbReference type="ARBA" id="ARBA00006336"/>
    </source>
</evidence>
<dbReference type="Gene3D" id="3.40.50.850">
    <property type="entry name" value="Isochorismatase-like"/>
    <property type="match status" value="1"/>
</dbReference>
<evidence type="ECO:0000256" key="2">
    <source>
        <dbReference type="ARBA" id="ARBA00022801"/>
    </source>
</evidence>
<evidence type="ECO:0000259" key="3">
    <source>
        <dbReference type="Pfam" id="PF00857"/>
    </source>
</evidence>
<reference evidence="4 5" key="1">
    <citation type="submission" date="2021-04" db="EMBL/GenBank/DDBJ databases">
        <authorList>
            <person name="Bliznina A."/>
        </authorList>
    </citation>
    <scope>NUCLEOTIDE SEQUENCE [LARGE SCALE GENOMIC DNA]</scope>
</reference>
<name>A0ABN7T4R5_OIKDI</name>
<keyword evidence="2" id="KW-0378">Hydrolase</keyword>
<dbReference type="InterPro" id="IPR036380">
    <property type="entry name" value="Isochorismatase-like_sf"/>
</dbReference>
<dbReference type="InterPro" id="IPR000868">
    <property type="entry name" value="Isochorismatase-like_dom"/>
</dbReference>
<evidence type="ECO:0000313" key="5">
    <source>
        <dbReference type="Proteomes" id="UP001158576"/>
    </source>
</evidence>
<dbReference type="SUPFAM" id="SSF52499">
    <property type="entry name" value="Isochorismatase-like hydrolases"/>
    <property type="match status" value="1"/>
</dbReference>
<dbReference type="Proteomes" id="UP001158576">
    <property type="component" value="Chromosome 2"/>
</dbReference>
<comment type="similarity">
    <text evidence="1">Belongs to the isochorismatase family.</text>
</comment>
<keyword evidence="5" id="KW-1185">Reference proteome</keyword>
<dbReference type="Pfam" id="PF00857">
    <property type="entry name" value="Isochorismatase"/>
    <property type="match status" value="1"/>
</dbReference>